<evidence type="ECO:0000256" key="4">
    <source>
        <dbReference type="ARBA" id="ARBA00022679"/>
    </source>
</evidence>
<dbReference type="CDD" id="cd16917">
    <property type="entry name" value="HATPase_UhpB-NarQ-NarX-like"/>
    <property type="match status" value="1"/>
</dbReference>
<dbReference type="PANTHER" id="PTHR43304">
    <property type="entry name" value="PHYTOCHROME-LIKE PROTEIN CPH1"/>
    <property type="match status" value="1"/>
</dbReference>
<evidence type="ECO:0000313" key="11">
    <source>
        <dbReference type="Proteomes" id="UP000612329"/>
    </source>
</evidence>
<dbReference type="Pfam" id="PF00989">
    <property type="entry name" value="PAS"/>
    <property type="match status" value="1"/>
</dbReference>
<feature type="domain" description="PAS" evidence="8">
    <location>
        <begin position="125"/>
        <end position="195"/>
    </location>
</feature>
<feature type="domain" description="PAS" evidence="8">
    <location>
        <begin position="1034"/>
        <end position="1088"/>
    </location>
</feature>
<keyword evidence="6" id="KW-0175">Coiled coil</keyword>
<dbReference type="Gene3D" id="3.30.565.10">
    <property type="entry name" value="Histidine kinase-like ATPase, C-terminal domain"/>
    <property type="match status" value="1"/>
</dbReference>
<evidence type="ECO:0000313" key="10">
    <source>
        <dbReference type="EMBL" id="GGK35474.1"/>
    </source>
</evidence>
<dbReference type="PROSITE" id="PS50113">
    <property type="entry name" value="PAC"/>
    <property type="match status" value="4"/>
</dbReference>
<feature type="domain" description="PAS" evidence="8">
    <location>
        <begin position="923"/>
        <end position="966"/>
    </location>
</feature>
<dbReference type="InterPro" id="IPR000014">
    <property type="entry name" value="PAS"/>
</dbReference>
<reference evidence="10" key="2">
    <citation type="submission" date="2020-09" db="EMBL/GenBank/DDBJ databases">
        <authorList>
            <person name="Sun Q."/>
            <person name="Ohkuma M."/>
        </authorList>
    </citation>
    <scope>NUCLEOTIDE SEQUENCE</scope>
    <source>
        <strain evidence="10">JCM 12862</strain>
    </source>
</reference>
<dbReference type="NCBIfam" id="TIGR00229">
    <property type="entry name" value="sensory_box"/>
    <property type="match status" value="7"/>
</dbReference>
<feature type="domain" description="PAC" evidence="9">
    <location>
        <begin position="445"/>
        <end position="499"/>
    </location>
</feature>
<reference evidence="10" key="1">
    <citation type="journal article" date="2014" name="Int. J. Syst. Evol. Microbiol.">
        <title>Complete genome sequence of Corynebacterium casei LMG S-19264T (=DSM 44701T), isolated from a smear-ripened cheese.</title>
        <authorList>
            <consortium name="US DOE Joint Genome Institute (JGI-PGF)"/>
            <person name="Walter F."/>
            <person name="Albersmeier A."/>
            <person name="Kalinowski J."/>
            <person name="Ruckert C."/>
        </authorList>
    </citation>
    <scope>NUCLEOTIDE SEQUENCE</scope>
    <source>
        <strain evidence="10">JCM 12862</strain>
    </source>
</reference>
<dbReference type="InterPro" id="IPR005467">
    <property type="entry name" value="His_kinase_dom"/>
</dbReference>
<dbReference type="SMART" id="SM00091">
    <property type="entry name" value="PAS"/>
    <property type="match status" value="9"/>
</dbReference>
<dbReference type="InterPro" id="IPR036890">
    <property type="entry name" value="HATPase_C_sf"/>
</dbReference>
<gene>
    <name evidence="10" type="ORF">GCM10007962_32350</name>
</gene>
<dbReference type="SMART" id="SM00387">
    <property type="entry name" value="HATPase_c"/>
    <property type="match status" value="1"/>
</dbReference>
<feature type="domain" description="PAC" evidence="9">
    <location>
        <begin position="1109"/>
        <end position="1159"/>
    </location>
</feature>
<dbReference type="Pfam" id="PF08447">
    <property type="entry name" value="PAS_3"/>
    <property type="match status" value="3"/>
</dbReference>
<dbReference type="InterPro" id="IPR035965">
    <property type="entry name" value="PAS-like_dom_sf"/>
</dbReference>
<dbReference type="Pfam" id="PF02518">
    <property type="entry name" value="HATPase_c"/>
    <property type="match status" value="1"/>
</dbReference>
<dbReference type="GO" id="GO:0000155">
    <property type="term" value="F:phosphorelay sensor kinase activity"/>
    <property type="evidence" value="ECO:0007669"/>
    <property type="project" value="InterPro"/>
</dbReference>
<dbReference type="InterPro" id="IPR003594">
    <property type="entry name" value="HATPase_dom"/>
</dbReference>
<organism evidence="10 11">
    <name type="scientific">Yeosuana aromativorans</name>
    <dbReference type="NCBI Taxonomy" id="288019"/>
    <lineage>
        <taxon>Bacteria</taxon>
        <taxon>Pseudomonadati</taxon>
        <taxon>Bacteroidota</taxon>
        <taxon>Flavobacteriia</taxon>
        <taxon>Flavobacteriales</taxon>
        <taxon>Flavobacteriaceae</taxon>
        <taxon>Yeosuana</taxon>
    </lineage>
</organism>
<dbReference type="Pfam" id="PF13426">
    <property type="entry name" value="PAS_9"/>
    <property type="match status" value="4"/>
</dbReference>
<dbReference type="EMBL" id="BMNR01000013">
    <property type="protein sequence ID" value="GGK35474.1"/>
    <property type="molecule type" value="Genomic_DNA"/>
</dbReference>
<dbReference type="CDD" id="cd00130">
    <property type="entry name" value="PAS"/>
    <property type="match status" value="8"/>
</dbReference>
<evidence type="ECO:0000259" key="8">
    <source>
        <dbReference type="PROSITE" id="PS50112"/>
    </source>
</evidence>
<dbReference type="SUPFAM" id="SSF55785">
    <property type="entry name" value="PYP-like sensor domain (PAS domain)"/>
    <property type="match status" value="9"/>
</dbReference>
<keyword evidence="11" id="KW-1185">Reference proteome</keyword>
<keyword evidence="4" id="KW-0808">Transferase</keyword>
<dbReference type="InterPro" id="IPR003018">
    <property type="entry name" value="GAF"/>
</dbReference>
<dbReference type="GO" id="GO:0006355">
    <property type="term" value="P:regulation of DNA-templated transcription"/>
    <property type="evidence" value="ECO:0007669"/>
    <property type="project" value="InterPro"/>
</dbReference>
<evidence type="ECO:0000256" key="5">
    <source>
        <dbReference type="ARBA" id="ARBA00022777"/>
    </source>
</evidence>
<dbReference type="PANTHER" id="PTHR43304:SF1">
    <property type="entry name" value="PAC DOMAIN-CONTAINING PROTEIN"/>
    <property type="match status" value="1"/>
</dbReference>
<dbReference type="Proteomes" id="UP000612329">
    <property type="component" value="Unassembled WGS sequence"/>
</dbReference>
<dbReference type="InterPro" id="IPR011712">
    <property type="entry name" value="Sig_transdc_His_kin_sub3_dim/P"/>
</dbReference>
<keyword evidence="3" id="KW-0597">Phosphoprotein</keyword>
<dbReference type="InterPro" id="IPR052162">
    <property type="entry name" value="Sensor_kinase/Photoreceptor"/>
</dbReference>
<dbReference type="InterPro" id="IPR001610">
    <property type="entry name" value="PAC"/>
</dbReference>
<comment type="catalytic activity">
    <reaction evidence="1">
        <text>ATP + protein L-histidine = ADP + protein N-phospho-L-histidine.</text>
        <dbReference type="EC" id="2.7.13.3"/>
    </reaction>
</comment>
<dbReference type="RefSeq" id="WP_188655148.1">
    <property type="nucleotide sequence ID" value="NZ_BMNR01000013.1"/>
</dbReference>
<accession>A0A8J3BTT0</accession>
<evidence type="ECO:0000256" key="2">
    <source>
        <dbReference type="ARBA" id="ARBA00012438"/>
    </source>
</evidence>
<dbReference type="Gene3D" id="1.20.5.1930">
    <property type="match status" value="1"/>
</dbReference>
<evidence type="ECO:0000256" key="3">
    <source>
        <dbReference type="ARBA" id="ARBA00022553"/>
    </source>
</evidence>
<dbReference type="SUPFAM" id="SSF55874">
    <property type="entry name" value="ATPase domain of HSP90 chaperone/DNA topoisomerase II/histidine kinase"/>
    <property type="match status" value="1"/>
</dbReference>
<feature type="domain" description="PAC" evidence="9">
    <location>
        <begin position="1239"/>
        <end position="1290"/>
    </location>
</feature>
<evidence type="ECO:0000256" key="6">
    <source>
        <dbReference type="SAM" id="Coils"/>
    </source>
</evidence>
<dbReference type="SMART" id="SM00086">
    <property type="entry name" value="PAC"/>
    <property type="match status" value="6"/>
</dbReference>
<evidence type="ECO:0000256" key="1">
    <source>
        <dbReference type="ARBA" id="ARBA00000085"/>
    </source>
</evidence>
<feature type="domain" description="PAS" evidence="8">
    <location>
        <begin position="368"/>
        <end position="420"/>
    </location>
</feature>
<comment type="caution">
    <text evidence="10">The sequence shown here is derived from an EMBL/GenBank/DDBJ whole genome shotgun (WGS) entry which is preliminary data.</text>
</comment>
<dbReference type="Pfam" id="PF13185">
    <property type="entry name" value="GAF_2"/>
    <property type="match status" value="1"/>
</dbReference>
<dbReference type="EC" id="2.7.13.3" evidence="2"/>
<feature type="coiled-coil region" evidence="6">
    <location>
        <begin position="1281"/>
        <end position="1308"/>
    </location>
</feature>
<name>A0A8J3BTT0_9FLAO</name>
<keyword evidence="5" id="KW-0418">Kinase</keyword>
<feature type="domain" description="PAS" evidence="8">
    <location>
        <begin position="1183"/>
        <end position="1236"/>
    </location>
</feature>
<proteinExistence type="predicted"/>
<dbReference type="InterPro" id="IPR000700">
    <property type="entry name" value="PAS-assoc_C"/>
</dbReference>
<feature type="domain" description="PAS" evidence="8">
    <location>
        <begin position="247"/>
        <end position="317"/>
    </location>
</feature>
<dbReference type="InterPro" id="IPR029016">
    <property type="entry name" value="GAF-like_dom_sf"/>
</dbReference>
<dbReference type="GO" id="GO:0046983">
    <property type="term" value="F:protein dimerization activity"/>
    <property type="evidence" value="ECO:0007669"/>
    <property type="project" value="InterPro"/>
</dbReference>
<dbReference type="SUPFAM" id="SSF55781">
    <property type="entry name" value="GAF domain-like"/>
    <property type="match status" value="1"/>
</dbReference>
<feature type="domain" description="PAC" evidence="9">
    <location>
        <begin position="981"/>
        <end position="1033"/>
    </location>
</feature>
<dbReference type="PROSITE" id="PS50112">
    <property type="entry name" value="PAS"/>
    <property type="match status" value="7"/>
</dbReference>
<dbReference type="InterPro" id="IPR013655">
    <property type="entry name" value="PAS_fold_3"/>
</dbReference>
<dbReference type="Gene3D" id="3.30.450.20">
    <property type="entry name" value="PAS domain"/>
    <property type="match status" value="9"/>
</dbReference>
<feature type="domain" description="PAS" evidence="8">
    <location>
        <begin position="664"/>
        <end position="734"/>
    </location>
</feature>
<protein>
    <recommendedName>
        <fullName evidence="2">histidine kinase</fullName>
        <ecNumber evidence="2">2.7.13.3</ecNumber>
    </recommendedName>
</protein>
<sequence length="1514" mass="174637">MEKYQLANMFLDKSKDPIWMIDHNFQLVYANKTYLSFMKEMIGTEKKLHDSAFVKNFGKDSMEKWKAYYKRALNGDFFVIEEHFYNKKTNKIQYSQVSFEPLTGDDCKVFAVACQSKDVTSIVNKKYELNQLISTSQDVFCTVDQQYNFVNVSNGAITHWGYSPRELIGKPYQDLILEEDLPKTLKIMATVRNGQEVKSFANRYKKKNGDVAYNVWSIRWNDNTKLWYAVAKDSKEKIEKEVKNLRSEQRFKALVQEGSDLVAILDTEGNYSYVSPTSTRVLGIAPEKFIGRNAFEFIHPDDVEMTLGGLQKITTEKKVNLRPFRFQNHKKEWRWIETVLTNMLDNPAVNGIVSNSRDITDKIEEEHKSKLLESVITNTNDAVLITEAEPFDEPGNRIIYVNEAFTKITGYEAEEVIGKSPRILQGPNSNKEELLKLGRAIRKWEPYEITTINYKKSGEEFWINFTVTPVANEKGWYTHWIAIERDVTELKNRELENELINKISDIFHQSIENDLIACLTNLCEHITKFGDFDFVEVWLPEIDGKTINRAANYVAGITGHDFYNKAKHLHSLFYGEGMPGYVWKNKTIEIWGDVDEQWHFFKRKVAAKKAGIQAIMGIPLKHRGEVVGVLLLATKKNKSILDLNLGLFKKLESKIGGELSRKKIEVELAQIFDFTPDMICVAGFDGYLKRINPTGLELLGYSLEEMLSNPIKSFIHEKDKLITSEKQLKLYKGENLRNFENRYVTKEGKTVWLSWTAASVPEHGIVYAVAKNITEEKKLRELNSQVGRLAKIGSWEVDLLNQSVFWSKEVHKLFGTDPETYVPNLESNIKFYRKDFQKLVELNIQKCISTHEPFDFEAVINNTKKQDLWVRVIGNAEISNGKCIRIYGSTQDINEQKVAALALKRSLKALEDYKFSLDQSAIIAFADEKGVITSVNDNFCNISKYNREELIGKTHEIINSKHHPKEFFKNLWKTITSGEVWRGEIKNKAKDGSYYWVDTTIVPFLDKNGKPFQYLAIRFDITSRKEAEYELKTSEQRFRTIVEGAPDPIFIQTNKRFVYLNKLAIELFGAENEKELLGKPVLDYFHPDFHKMALERIKKLNIKRKMVHDSFEQILIQQDGNEIWVETKGQPIFFDGENGGLVFVRNVTARKLAEKELRESKGLLESINNNLPGAIIQYKLFPDGNDALIYVNNGSKDIWGITPEEAMENNNLIWNQIDDEHILSVKKSIQVSFENLSPWKIEYKNNLPDGSVKWIEGIGVPKKHDDGSVVWDSIMLDVTSRKNTEIKMNEYKKSLQKLTTEMMLVEEKQRKEIAANIHDHLSQSLVISKMKLNDLWKEMETNEKQNEIGTVIKHISEALENTRKITYDLSPPVLYELGLIEAIYWLAEKIENQNQIKVKFKTELNEIKLSEPKLILIYRAVQEIINNAIKHSGATQITILFTKYQFGLQIIIKDEGKGFDKSLLNKQIQINTGFGLFAVRERIENLQGTFIINSTLGLGTEVKILVPLKENKLL</sequence>
<dbReference type="PROSITE" id="PS50109">
    <property type="entry name" value="HIS_KIN"/>
    <property type="match status" value="1"/>
</dbReference>
<dbReference type="GO" id="GO:0016020">
    <property type="term" value="C:membrane"/>
    <property type="evidence" value="ECO:0007669"/>
    <property type="project" value="InterPro"/>
</dbReference>
<evidence type="ECO:0000259" key="7">
    <source>
        <dbReference type="PROSITE" id="PS50109"/>
    </source>
</evidence>
<dbReference type="InterPro" id="IPR013767">
    <property type="entry name" value="PAS_fold"/>
</dbReference>
<dbReference type="Pfam" id="PF07730">
    <property type="entry name" value="HisKA_3"/>
    <property type="match status" value="1"/>
</dbReference>
<evidence type="ECO:0000259" key="9">
    <source>
        <dbReference type="PROSITE" id="PS50113"/>
    </source>
</evidence>
<dbReference type="Gene3D" id="3.30.450.40">
    <property type="match status" value="1"/>
</dbReference>
<feature type="domain" description="Histidine kinase" evidence="7">
    <location>
        <begin position="1417"/>
        <end position="1510"/>
    </location>
</feature>